<keyword evidence="2" id="KW-1185">Reference proteome</keyword>
<protein>
    <submittedName>
        <fullName evidence="1">Uncharacterized protein</fullName>
    </submittedName>
</protein>
<gene>
    <name evidence="1" type="ORF">F383_35262</name>
</gene>
<name>A0A0B0N8V1_GOSAR</name>
<reference evidence="2" key="1">
    <citation type="submission" date="2014-09" db="EMBL/GenBank/DDBJ databases">
        <authorList>
            <person name="Mudge J."/>
            <person name="Ramaraj T."/>
            <person name="Lindquist I.E."/>
            <person name="Bharti A.K."/>
            <person name="Sundararajan A."/>
            <person name="Cameron C.T."/>
            <person name="Woodward J.E."/>
            <person name="May G.D."/>
            <person name="Brubaker C."/>
            <person name="Broadhvest J."/>
            <person name="Wilkins T.A."/>
        </authorList>
    </citation>
    <scope>NUCLEOTIDE SEQUENCE</scope>
    <source>
        <strain evidence="2">cv. AKA8401</strain>
    </source>
</reference>
<dbReference type="Proteomes" id="UP000032142">
    <property type="component" value="Unassembled WGS sequence"/>
</dbReference>
<dbReference type="EMBL" id="JRRC01493363">
    <property type="protein sequence ID" value="KHG08264.1"/>
    <property type="molecule type" value="Genomic_DNA"/>
</dbReference>
<accession>A0A0B0N8V1</accession>
<dbReference type="AlphaFoldDB" id="A0A0B0N8V1"/>
<sequence length="28" mass="3389">MSRQLIFGHQHLEEHLGRKEEKWWGKGA</sequence>
<organism evidence="1 2">
    <name type="scientific">Gossypium arboreum</name>
    <name type="common">Tree cotton</name>
    <name type="synonym">Gossypium nanking</name>
    <dbReference type="NCBI Taxonomy" id="29729"/>
    <lineage>
        <taxon>Eukaryota</taxon>
        <taxon>Viridiplantae</taxon>
        <taxon>Streptophyta</taxon>
        <taxon>Embryophyta</taxon>
        <taxon>Tracheophyta</taxon>
        <taxon>Spermatophyta</taxon>
        <taxon>Magnoliopsida</taxon>
        <taxon>eudicotyledons</taxon>
        <taxon>Gunneridae</taxon>
        <taxon>Pentapetalae</taxon>
        <taxon>rosids</taxon>
        <taxon>malvids</taxon>
        <taxon>Malvales</taxon>
        <taxon>Malvaceae</taxon>
        <taxon>Malvoideae</taxon>
        <taxon>Gossypium</taxon>
    </lineage>
</organism>
<evidence type="ECO:0000313" key="2">
    <source>
        <dbReference type="Proteomes" id="UP000032142"/>
    </source>
</evidence>
<proteinExistence type="predicted"/>
<comment type="caution">
    <text evidence="1">The sequence shown here is derived from an EMBL/GenBank/DDBJ whole genome shotgun (WGS) entry which is preliminary data.</text>
</comment>
<evidence type="ECO:0000313" key="1">
    <source>
        <dbReference type="EMBL" id="KHG08264.1"/>
    </source>
</evidence>